<feature type="signal peptide" evidence="2">
    <location>
        <begin position="1"/>
        <end position="25"/>
    </location>
</feature>
<keyword evidence="2" id="KW-0732">Signal</keyword>
<dbReference type="InterPro" id="IPR019719">
    <property type="entry name" value="DUF2599"/>
</dbReference>
<feature type="compositionally biased region" description="Low complexity" evidence="1">
    <location>
        <begin position="41"/>
        <end position="58"/>
    </location>
</feature>
<proteinExistence type="predicted"/>
<protein>
    <submittedName>
        <fullName evidence="3">DUF2599 domain-containing protein</fullName>
    </submittedName>
</protein>
<dbReference type="RefSeq" id="WP_213185237.1">
    <property type="nucleotide sequence ID" value="NZ_JAWLKJ010000004.1"/>
</dbReference>
<evidence type="ECO:0000256" key="1">
    <source>
        <dbReference type="SAM" id="MobiDB-lite"/>
    </source>
</evidence>
<feature type="chain" id="PRO_5042049120" evidence="2">
    <location>
        <begin position="26"/>
        <end position="186"/>
    </location>
</feature>
<dbReference type="PROSITE" id="PS51257">
    <property type="entry name" value="PROKAR_LIPOPROTEIN"/>
    <property type="match status" value="1"/>
</dbReference>
<dbReference type="AlphaFoldDB" id="A0AAE4U670"/>
<gene>
    <name evidence="3" type="ORF">R3P82_16000</name>
</gene>
<dbReference type="Pfam" id="PF10783">
    <property type="entry name" value="DUF2599"/>
    <property type="match status" value="1"/>
</dbReference>
<dbReference type="Proteomes" id="UP001185873">
    <property type="component" value="Unassembled WGS sequence"/>
</dbReference>
<organism evidence="3 4">
    <name type="scientific">Dietzia maris</name>
    <dbReference type="NCBI Taxonomy" id="37915"/>
    <lineage>
        <taxon>Bacteria</taxon>
        <taxon>Bacillati</taxon>
        <taxon>Actinomycetota</taxon>
        <taxon>Actinomycetes</taxon>
        <taxon>Mycobacteriales</taxon>
        <taxon>Dietziaceae</taxon>
        <taxon>Dietzia</taxon>
    </lineage>
</organism>
<evidence type="ECO:0000256" key="2">
    <source>
        <dbReference type="SAM" id="SignalP"/>
    </source>
</evidence>
<name>A0AAE4U670_9ACTN</name>
<sequence>MSHRPPTGSTAAALGAVLLATIALGGCSSDPREPAPGDAGATTSVSTSAARVPTAAPRESPPPARSSSPATDSPVPSEWGSPSPVPPFIEAATWGDSDYGVTLEVAPSTAGRQAWGDDDSRTAWREVVRLVPEADSPGMWEQFDCHWTWARLLEPDKPTWNLEPWRPVVSPERMLAEGCNPGGPEV</sequence>
<reference evidence="3" key="1">
    <citation type="submission" date="2023-10" db="EMBL/GenBank/DDBJ databases">
        <title>Development of a sustainable strategy for remediation of hydrocarbon-contaminated territories based on the waste exchange concept.</title>
        <authorList>
            <person name="Krivoruchko A."/>
        </authorList>
    </citation>
    <scope>NUCLEOTIDE SEQUENCE</scope>
    <source>
        <strain evidence="3">IEGM 1175</strain>
    </source>
</reference>
<dbReference type="EMBL" id="JAWLKJ010000004">
    <property type="protein sequence ID" value="MDV6300612.1"/>
    <property type="molecule type" value="Genomic_DNA"/>
</dbReference>
<evidence type="ECO:0000313" key="3">
    <source>
        <dbReference type="EMBL" id="MDV6300612.1"/>
    </source>
</evidence>
<accession>A0AAE4U670</accession>
<feature type="compositionally biased region" description="Low complexity" evidence="1">
    <location>
        <begin position="65"/>
        <end position="74"/>
    </location>
</feature>
<evidence type="ECO:0000313" key="4">
    <source>
        <dbReference type="Proteomes" id="UP001185873"/>
    </source>
</evidence>
<comment type="caution">
    <text evidence="3">The sequence shown here is derived from an EMBL/GenBank/DDBJ whole genome shotgun (WGS) entry which is preliminary data.</text>
</comment>
<feature type="region of interest" description="Disordered" evidence="1">
    <location>
        <begin position="26"/>
        <end position="91"/>
    </location>
</feature>